<dbReference type="Gene3D" id="3.30.565.10">
    <property type="entry name" value="Histidine kinase-like ATPase, C-terminal domain"/>
    <property type="match status" value="1"/>
</dbReference>
<dbReference type="PRINTS" id="PR00344">
    <property type="entry name" value="BCTRLSENSOR"/>
</dbReference>
<evidence type="ECO:0000313" key="14">
    <source>
        <dbReference type="EMBL" id="EFQ24609.1"/>
    </source>
</evidence>
<evidence type="ECO:0000259" key="12">
    <source>
        <dbReference type="PROSITE" id="PS50110"/>
    </source>
</evidence>
<dbReference type="SUPFAM" id="SSF47384">
    <property type="entry name" value="Homodimeric domain of signal transducing histidine kinase"/>
    <property type="match status" value="1"/>
</dbReference>
<dbReference type="InterPro" id="IPR001789">
    <property type="entry name" value="Sig_transdc_resp-reg_receiver"/>
</dbReference>
<dbReference type="InterPro" id="IPR035965">
    <property type="entry name" value="PAS-like_dom_sf"/>
</dbReference>
<dbReference type="SUPFAM" id="SSF55785">
    <property type="entry name" value="PYP-like sensor domain (PAS domain)"/>
    <property type="match status" value="1"/>
</dbReference>
<keyword evidence="5" id="KW-0547">Nucleotide-binding</keyword>
<gene>
    <name evidence="14" type="ORF">Apau_2199</name>
</gene>
<dbReference type="InterPro" id="IPR004358">
    <property type="entry name" value="Sig_transdc_His_kin-like_C"/>
</dbReference>
<dbReference type="PANTHER" id="PTHR43065:SF42">
    <property type="entry name" value="TWO-COMPONENT SENSOR PPRA"/>
    <property type="match status" value="1"/>
</dbReference>
<dbReference type="Pfam" id="PF00989">
    <property type="entry name" value="PAS"/>
    <property type="match status" value="1"/>
</dbReference>
<keyword evidence="10" id="KW-0175">Coiled coil</keyword>
<reference evidence="14 15" key="1">
    <citation type="journal article" date="2010" name="Stand. Genomic Sci.">
        <title>Non-contiguous finished genome sequence of Aminomonas paucivorans type strain (GLU-3).</title>
        <authorList>
            <person name="Pitluck S."/>
            <person name="Yasawong M."/>
            <person name="Held B."/>
            <person name="Lapidus A."/>
            <person name="Nolan M."/>
            <person name="Copeland A."/>
            <person name="Lucas S."/>
            <person name="Del Rio T.G."/>
            <person name="Tice H."/>
            <person name="Cheng J.F."/>
            <person name="Chertkov O."/>
            <person name="Goodwin L."/>
            <person name="Tapia R."/>
            <person name="Han C."/>
            <person name="Liolios K."/>
            <person name="Ivanova N."/>
            <person name="Mavromatis K."/>
            <person name="Ovchinnikova G."/>
            <person name="Pati A."/>
            <person name="Chen A."/>
            <person name="Palaniappan K."/>
            <person name="Land M."/>
            <person name="Hauser L."/>
            <person name="Chang Y.J."/>
            <person name="Jeffries C.D."/>
            <person name="Pukall R."/>
            <person name="Spring S."/>
            <person name="Rohde M."/>
            <person name="Sikorski J."/>
            <person name="Goker M."/>
            <person name="Woyke T."/>
            <person name="Bristow J."/>
            <person name="Eisen J.A."/>
            <person name="Markowitz V."/>
            <person name="Hugenholtz P."/>
            <person name="Kyrpides N.C."/>
            <person name="Klenk H.P."/>
        </authorList>
    </citation>
    <scope>NUCLEOTIDE SEQUENCE [LARGE SCALE GENOMIC DNA]</scope>
    <source>
        <strain evidence="14 15">DSM 12260</strain>
    </source>
</reference>
<keyword evidence="8" id="KW-0902">Two-component regulatory system</keyword>
<keyword evidence="7" id="KW-0067">ATP-binding</keyword>
<dbReference type="SMART" id="SM00388">
    <property type="entry name" value="HisKA"/>
    <property type="match status" value="1"/>
</dbReference>
<keyword evidence="15" id="KW-1185">Reference proteome</keyword>
<dbReference type="RefSeq" id="WP_006301853.1">
    <property type="nucleotide sequence ID" value="NZ_CM001022.1"/>
</dbReference>
<evidence type="ECO:0000256" key="3">
    <source>
        <dbReference type="ARBA" id="ARBA00022553"/>
    </source>
</evidence>
<evidence type="ECO:0000256" key="5">
    <source>
        <dbReference type="ARBA" id="ARBA00022741"/>
    </source>
</evidence>
<sequence length="840" mass="93748">MTRRSRRTLGLSVLLAALCALGLWFYRSQEASYSRRVEDELLAVAKLKVEQIAAWRAERLGDGAVLGNNPLFRRDLSRWLASAAPEPPEAIRIVLENLRRAYRYDNILVVSPSGRVLWSLEPENPSLDATSLLLLERAFRERRAQLSDLHEGPQGVPHLGLVVPFLDRTGTASRPVAGLVLVQQAQTHLYPLLRTWPVPSATAEALLVRREGDRAVYLNPLRHTPQGPLKLRLPLLRQDLPAVQAVRGTTGVVRGVDYRGEKVLAALLPVPDSPWFLETKVDVQEAFGNWRQEARLILALFGALLALLCSAGILLWRRDLQDQASLRTQAEAQRESSEERYRSLFEDHRAMMWVVDPEDGSIVDANPAAAAFYGWSREELSHMKVGRINTSPPGAIRKAMADGLAGSPMPFLFQHRLADGELRDVETYTSPISWGHRKLLFSIIHDVTDRLRLEREHRVLQDRLVQAQKMESVGRLAGGVAHDFNNMLQVILGTCNLILDQLPQEDPLREDLLEIHKAALRSAELTRQLLAFGRRQPAVLQVLDLNETITDLVPSLRRLAGSSVDLSWIPGEDLWSVRMDPFQVEQVLTNLTTNARDAISGFGRVRVETRNVTLNEDSARMLDNRPGDYVLLSLSDDGLGMSPEVREHAFEPFFSTKDDLGTGLGLSTVEGIVVQNGGFLHLDSELGEGTTFRIYLPRWGSSASPLRETPLDPNLPRGQGETILLVEDEVPILSLENRTLEALGYRVLAAETPEKALTLAAEHDGSIHLLVTDVVMPGMNGRELAENLWALEPGMKCLFMSGYTADIIARQGILDEEVQFLPKPFSMNDLAVKVREILRF</sequence>
<dbReference type="PaxDb" id="584708-Apau_2199"/>
<dbReference type="CDD" id="cd18774">
    <property type="entry name" value="PDC2_HK_sensor"/>
    <property type="match status" value="1"/>
</dbReference>
<name>E3CZB2_9BACT</name>
<keyword evidence="4" id="KW-0808">Transferase</keyword>
<dbReference type="PROSITE" id="PS50109">
    <property type="entry name" value="HIS_KIN"/>
    <property type="match status" value="1"/>
</dbReference>
<dbReference type="InterPro" id="IPR000014">
    <property type="entry name" value="PAS"/>
</dbReference>
<evidence type="ECO:0000256" key="9">
    <source>
        <dbReference type="PROSITE-ProRule" id="PRU00169"/>
    </source>
</evidence>
<dbReference type="SUPFAM" id="SSF55874">
    <property type="entry name" value="ATPase domain of HSP90 chaperone/DNA topoisomerase II/histidine kinase"/>
    <property type="match status" value="1"/>
</dbReference>
<evidence type="ECO:0000259" key="13">
    <source>
        <dbReference type="PROSITE" id="PS50112"/>
    </source>
</evidence>
<dbReference type="InterPro" id="IPR036097">
    <property type="entry name" value="HisK_dim/P_sf"/>
</dbReference>
<dbReference type="eggNOG" id="COG4191">
    <property type="taxonomic scope" value="Bacteria"/>
</dbReference>
<dbReference type="STRING" id="584708.Apau_2199"/>
<dbReference type="GO" id="GO:0006355">
    <property type="term" value="P:regulation of DNA-templated transcription"/>
    <property type="evidence" value="ECO:0007669"/>
    <property type="project" value="InterPro"/>
</dbReference>
<dbReference type="AlphaFoldDB" id="E3CZB2"/>
<keyword evidence="3 9" id="KW-0597">Phosphoprotein</keyword>
<dbReference type="PROSITE" id="PS50112">
    <property type="entry name" value="PAS"/>
    <property type="match status" value="1"/>
</dbReference>
<dbReference type="GO" id="GO:0005524">
    <property type="term" value="F:ATP binding"/>
    <property type="evidence" value="ECO:0007669"/>
    <property type="project" value="UniProtKB-KW"/>
</dbReference>
<evidence type="ECO:0000256" key="8">
    <source>
        <dbReference type="ARBA" id="ARBA00023012"/>
    </source>
</evidence>
<evidence type="ECO:0000256" key="2">
    <source>
        <dbReference type="ARBA" id="ARBA00012438"/>
    </source>
</evidence>
<feature type="domain" description="Histidine kinase" evidence="11">
    <location>
        <begin position="479"/>
        <end position="700"/>
    </location>
</feature>
<dbReference type="NCBIfam" id="TIGR00229">
    <property type="entry name" value="sensory_box"/>
    <property type="match status" value="1"/>
</dbReference>
<dbReference type="SMART" id="SM00387">
    <property type="entry name" value="HATPase_c"/>
    <property type="match status" value="1"/>
</dbReference>
<dbReference type="Pfam" id="PF00072">
    <property type="entry name" value="Response_reg"/>
    <property type="match status" value="1"/>
</dbReference>
<dbReference type="InterPro" id="IPR036890">
    <property type="entry name" value="HATPase_C_sf"/>
</dbReference>
<dbReference type="InterPro" id="IPR003661">
    <property type="entry name" value="HisK_dim/P_dom"/>
</dbReference>
<organism evidence="14 15">
    <name type="scientific">Aminomonas paucivorans DSM 12260</name>
    <dbReference type="NCBI Taxonomy" id="584708"/>
    <lineage>
        <taxon>Bacteria</taxon>
        <taxon>Thermotogati</taxon>
        <taxon>Synergistota</taxon>
        <taxon>Synergistia</taxon>
        <taxon>Synergistales</taxon>
        <taxon>Synergistaceae</taxon>
        <taxon>Aminomonas</taxon>
    </lineage>
</organism>
<dbReference type="InterPro" id="IPR005467">
    <property type="entry name" value="His_kinase_dom"/>
</dbReference>
<feature type="coiled-coil region" evidence="10">
    <location>
        <begin position="320"/>
        <end position="347"/>
    </location>
</feature>
<dbReference type="InterPro" id="IPR003594">
    <property type="entry name" value="HATPase_dom"/>
</dbReference>
<dbReference type="CDD" id="cd00130">
    <property type="entry name" value="PAS"/>
    <property type="match status" value="1"/>
</dbReference>
<protein>
    <recommendedName>
        <fullName evidence="2">histidine kinase</fullName>
        <ecNumber evidence="2">2.7.13.3</ecNumber>
    </recommendedName>
</protein>
<dbReference type="Pfam" id="PF02518">
    <property type="entry name" value="HATPase_c"/>
    <property type="match status" value="1"/>
</dbReference>
<evidence type="ECO:0000256" key="4">
    <source>
        <dbReference type="ARBA" id="ARBA00022679"/>
    </source>
</evidence>
<accession>E3CZB2</accession>
<dbReference type="Gene3D" id="3.40.50.2300">
    <property type="match status" value="1"/>
</dbReference>
<comment type="catalytic activity">
    <reaction evidence="1">
        <text>ATP + protein L-histidine = ADP + protein N-phospho-L-histidine.</text>
        <dbReference type="EC" id="2.7.13.3"/>
    </reaction>
</comment>
<dbReference type="PROSITE" id="PS50110">
    <property type="entry name" value="RESPONSE_REGULATORY"/>
    <property type="match status" value="1"/>
</dbReference>
<dbReference type="GO" id="GO:0000155">
    <property type="term" value="F:phosphorelay sensor kinase activity"/>
    <property type="evidence" value="ECO:0007669"/>
    <property type="project" value="InterPro"/>
</dbReference>
<keyword evidence="6 14" id="KW-0418">Kinase</keyword>
<dbReference type="EC" id="2.7.13.3" evidence="2"/>
<dbReference type="HOGENOM" id="CLU_000445_114_51_0"/>
<dbReference type="SUPFAM" id="SSF52172">
    <property type="entry name" value="CheY-like"/>
    <property type="match status" value="1"/>
</dbReference>
<evidence type="ECO:0000256" key="1">
    <source>
        <dbReference type="ARBA" id="ARBA00000085"/>
    </source>
</evidence>
<evidence type="ECO:0000313" key="15">
    <source>
        <dbReference type="Proteomes" id="UP000005096"/>
    </source>
</evidence>
<dbReference type="SMART" id="SM00091">
    <property type="entry name" value="PAS"/>
    <property type="match status" value="1"/>
</dbReference>
<proteinExistence type="predicted"/>
<dbReference type="InterPro" id="IPR011006">
    <property type="entry name" value="CheY-like_superfamily"/>
</dbReference>
<feature type="modified residue" description="4-aspartylphosphate" evidence="9">
    <location>
        <position position="773"/>
    </location>
</feature>
<dbReference type="OrthoDB" id="9815750at2"/>
<dbReference type="Proteomes" id="UP000005096">
    <property type="component" value="Chromosome"/>
</dbReference>
<feature type="domain" description="PAS" evidence="13">
    <location>
        <begin position="337"/>
        <end position="380"/>
    </location>
</feature>
<evidence type="ECO:0000256" key="7">
    <source>
        <dbReference type="ARBA" id="ARBA00022840"/>
    </source>
</evidence>
<dbReference type="EMBL" id="CM001022">
    <property type="protein sequence ID" value="EFQ24609.1"/>
    <property type="molecule type" value="Genomic_DNA"/>
</dbReference>
<dbReference type="Gene3D" id="3.30.450.20">
    <property type="entry name" value="PAS domain"/>
    <property type="match status" value="1"/>
</dbReference>
<dbReference type="Gene3D" id="1.10.287.130">
    <property type="match status" value="1"/>
</dbReference>
<dbReference type="CDD" id="cd00082">
    <property type="entry name" value="HisKA"/>
    <property type="match status" value="1"/>
</dbReference>
<dbReference type="InterPro" id="IPR013767">
    <property type="entry name" value="PAS_fold"/>
</dbReference>
<evidence type="ECO:0000259" key="11">
    <source>
        <dbReference type="PROSITE" id="PS50109"/>
    </source>
</evidence>
<dbReference type="PANTHER" id="PTHR43065">
    <property type="entry name" value="SENSOR HISTIDINE KINASE"/>
    <property type="match status" value="1"/>
</dbReference>
<dbReference type="SMART" id="SM00448">
    <property type="entry name" value="REC"/>
    <property type="match status" value="1"/>
</dbReference>
<evidence type="ECO:0000256" key="10">
    <source>
        <dbReference type="SAM" id="Coils"/>
    </source>
</evidence>
<feature type="domain" description="Response regulatory" evidence="12">
    <location>
        <begin position="722"/>
        <end position="838"/>
    </location>
</feature>
<evidence type="ECO:0000256" key="6">
    <source>
        <dbReference type="ARBA" id="ARBA00022777"/>
    </source>
</evidence>